<evidence type="ECO:0000313" key="2">
    <source>
        <dbReference type="EMBL" id="EIM79203.1"/>
    </source>
</evidence>
<organism evidence="2 3">
    <name type="scientific">Stereum hirsutum (strain FP-91666)</name>
    <name type="common">White-rot fungus</name>
    <dbReference type="NCBI Taxonomy" id="721885"/>
    <lineage>
        <taxon>Eukaryota</taxon>
        <taxon>Fungi</taxon>
        <taxon>Dikarya</taxon>
        <taxon>Basidiomycota</taxon>
        <taxon>Agaricomycotina</taxon>
        <taxon>Agaricomycetes</taxon>
        <taxon>Russulales</taxon>
        <taxon>Stereaceae</taxon>
        <taxon>Stereum</taxon>
    </lineage>
</organism>
<keyword evidence="3" id="KW-1185">Reference proteome</keyword>
<feature type="compositionally biased region" description="Polar residues" evidence="1">
    <location>
        <begin position="278"/>
        <end position="289"/>
    </location>
</feature>
<dbReference type="AlphaFoldDB" id="R7RWP3"/>
<dbReference type="RefSeq" id="XP_007311662.1">
    <property type="nucleotide sequence ID" value="XM_007311600.1"/>
</dbReference>
<evidence type="ECO:0000256" key="1">
    <source>
        <dbReference type="SAM" id="MobiDB-lite"/>
    </source>
</evidence>
<gene>
    <name evidence="2" type="ORF">STEHIDRAFT_163870</name>
</gene>
<dbReference type="EMBL" id="JH687407">
    <property type="protein sequence ID" value="EIM79203.1"/>
    <property type="molecule type" value="Genomic_DNA"/>
</dbReference>
<dbReference type="GeneID" id="18802462"/>
<feature type="compositionally biased region" description="Acidic residues" evidence="1">
    <location>
        <begin position="313"/>
        <end position="324"/>
    </location>
</feature>
<proteinExistence type="predicted"/>
<evidence type="ECO:0000313" key="3">
    <source>
        <dbReference type="Proteomes" id="UP000053927"/>
    </source>
</evidence>
<name>R7RWP3_STEHR</name>
<dbReference type="Proteomes" id="UP000053927">
    <property type="component" value="Unassembled WGS sequence"/>
</dbReference>
<feature type="region of interest" description="Disordered" evidence="1">
    <location>
        <begin position="278"/>
        <end position="360"/>
    </location>
</feature>
<reference evidence="3" key="1">
    <citation type="journal article" date="2012" name="Science">
        <title>The Paleozoic origin of enzymatic lignin decomposition reconstructed from 31 fungal genomes.</title>
        <authorList>
            <person name="Floudas D."/>
            <person name="Binder M."/>
            <person name="Riley R."/>
            <person name="Barry K."/>
            <person name="Blanchette R.A."/>
            <person name="Henrissat B."/>
            <person name="Martinez A.T."/>
            <person name="Otillar R."/>
            <person name="Spatafora J.W."/>
            <person name="Yadav J.S."/>
            <person name="Aerts A."/>
            <person name="Benoit I."/>
            <person name="Boyd A."/>
            <person name="Carlson A."/>
            <person name="Copeland A."/>
            <person name="Coutinho P.M."/>
            <person name="de Vries R.P."/>
            <person name="Ferreira P."/>
            <person name="Findley K."/>
            <person name="Foster B."/>
            <person name="Gaskell J."/>
            <person name="Glotzer D."/>
            <person name="Gorecki P."/>
            <person name="Heitman J."/>
            <person name="Hesse C."/>
            <person name="Hori C."/>
            <person name="Igarashi K."/>
            <person name="Jurgens J.A."/>
            <person name="Kallen N."/>
            <person name="Kersten P."/>
            <person name="Kohler A."/>
            <person name="Kuees U."/>
            <person name="Kumar T.K.A."/>
            <person name="Kuo A."/>
            <person name="LaButti K."/>
            <person name="Larrondo L.F."/>
            <person name="Lindquist E."/>
            <person name="Ling A."/>
            <person name="Lombard V."/>
            <person name="Lucas S."/>
            <person name="Lundell T."/>
            <person name="Martin R."/>
            <person name="McLaughlin D.J."/>
            <person name="Morgenstern I."/>
            <person name="Morin E."/>
            <person name="Murat C."/>
            <person name="Nagy L.G."/>
            <person name="Nolan M."/>
            <person name="Ohm R.A."/>
            <person name="Patyshakuliyeva A."/>
            <person name="Rokas A."/>
            <person name="Ruiz-Duenas F.J."/>
            <person name="Sabat G."/>
            <person name="Salamov A."/>
            <person name="Samejima M."/>
            <person name="Schmutz J."/>
            <person name="Slot J.C."/>
            <person name="St John F."/>
            <person name="Stenlid J."/>
            <person name="Sun H."/>
            <person name="Sun S."/>
            <person name="Syed K."/>
            <person name="Tsang A."/>
            <person name="Wiebenga A."/>
            <person name="Young D."/>
            <person name="Pisabarro A."/>
            <person name="Eastwood D.C."/>
            <person name="Martin F."/>
            <person name="Cullen D."/>
            <person name="Grigoriev I.V."/>
            <person name="Hibbett D.S."/>
        </authorList>
    </citation>
    <scope>NUCLEOTIDE SEQUENCE [LARGE SCALE GENOMIC DNA]</scope>
    <source>
        <strain evidence="3">FP-91666</strain>
    </source>
</reference>
<dbReference type="OrthoDB" id="3269456at2759"/>
<protein>
    <submittedName>
        <fullName evidence="2">Uncharacterized protein</fullName>
    </submittedName>
</protein>
<accession>R7RWP3</accession>
<sequence>MTSTAGLLRFLSVPENKAYAKEVIRRVTDDYDNTQDLASYGKRNIHVEKKKDGHSAILVETNVDENDQQETIEPSFVLAGILVQSNLPPIRTQNQIPEVAMSAMQEISIIAADDETLCNVITAIEDIHALFGLEFPSGALKHTKRESFEGQQGLTFGTRYFTPSHVCKGETSENLPKAIDPFGLLTKAVGGRGKHLQDNMVRYHQHKINAAKSKWARTEPSRFRVGQIVQLEVSFRVVPTNDKMMYRMVPLLRSIALLDNELYMDWLSRLKSTKSITTPRTQLKRSTAYDTDDATPFTAPPSKRMRQVPTEDNQYDDTNPEEFDGNNAEAGAQDDDEPKELDGNNVEAGARDDDDPMIHG</sequence>
<dbReference type="KEGG" id="shs:STEHIDRAFT_163870"/>
<dbReference type="eggNOG" id="ENOG502SVAK">
    <property type="taxonomic scope" value="Eukaryota"/>
</dbReference>
<dbReference type="OMA" id="SKWARTE"/>